<evidence type="ECO:0000256" key="1">
    <source>
        <dbReference type="ARBA" id="ARBA00022574"/>
    </source>
</evidence>
<feature type="repeat" description="WD" evidence="3">
    <location>
        <begin position="770"/>
        <end position="802"/>
    </location>
</feature>
<dbReference type="PROSITE" id="PS50005">
    <property type="entry name" value="TPR"/>
    <property type="match status" value="1"/>
</dbReference>
<feature type="repeat" description="WD" evidence="3">
    <location>
        <begin position="896"/>
        <end position="928"/>
    </location>
</feature>
<dbReference type="InterPro" id="IPR020472">
    <property type="entry name" value="WD40_PAC1"/>
</dbReference>
<feature type="repeat" description="WD" evidence="3">
    <location>
        <begin position="981"/>
        <end position="1015"/>
    </location>
</feature>
<dbReference type="InterPro" id="IPR049052">
    <property type="entry name" value="nSTAND1"/>
</dbReference>
<feature type="repeat" description="WD" evidence="3">
    <location>
        <begin position="1023"/>
        <end position="1064"/>
    </location>
</feature>
<dbReference type="InterPro" id="IPR029030">
    <property type="entry name" value="Caspase-like_dom_sf"/>
</dbReference>
<dbReference type="PANTHER" id="PTHR44019">
    <property type="entry name" value="WD REPEAT-CONTAINING PROTEIN 55"/>
    <property type="match status" value="1"/>
</dbReference>
<dbReference type="PROSITE" id="PS50294">
    <property type="entry name" value="WD_REPEATS_REGION"/>
    <property type="match status" value="14"/>
</dbReference>
<keyword evidence="2" id="KW-0677">Repeat</keyword>
<accession>A0ABW8WEM6</accession>
<gene>
    <name evidence="7" type="ORF">AB0759_02195</name>
</gene>
<dbReference type="PROSITE" id="PS00678">
    <property type="entry name" value="WD_REPEATS_1"/>
    <property type="match status" value="5"/>
</dbReference>
<feature type="domain" description="Peptidase C14 caspase" evidence="5">
    <location>
        <begin position="3"/>
        <end position="230"/>
    </location>
</feature>
<evidence type="ECO:0000256" key="3">
    <source>
        <dbReference type="PROSITE-ProRule" id="PRU00221"/>
    </source>
</evidence>
<dbReference type="InterPro" id="IPR011600">
    <property type="entry name" value="Pept_C14_caspase"/>
</dbReference>
<dbReference type="InterPro" id="IPR036322">
    <property type="entry name" value="WD40_repeat_dom_sf"/>
</dbReference>
<dbReference type="PANTHER" id="PTHR44019:SF8">
    <property type="entry name" value="POC1 CENTRIOLAR PROTEIN HOMOLOG"/>
    <property type="match status" value="1"/>
</dbReference>
<dbReference type="SUPFAM" id="SSF52540">
    <property type="entry name" value="P-loop containing nucleoside triphosphate hydrolases"/>
    <property type="match status" value="1"/>
</dbReference>
<sequence length="1441" mass="159663">MKREALVVGINRYPYMKNLSQPAKDAEAIARLLEDYGDFEVQRLPSQTGKREVSPKELLQKQELEEAIKRLFHPKSHIIANTALLYFAGHGLLKGENHNIQSFLATSEADPEGDRWGFSVRDLREILASSPVKQQIVWLDCCYSGELLNFLETNLSEVKKRRDRCYIAASRDFELAYGQELGEYGELTNALLQGLDPKQREDGWVTNYTLTEFVRRAMRTTAPQHPAFSNTGSAIILTGIKGVRGQICPYKGLEYFDFNPEAPEQSTDPDFFYGRSQLTSHLLDKIEKSNFLAVLGASGSGKSSVVRAGLLYQLYLGEKIPGSEQWQIYKPFTPGEYPLQSLAEVLLKPTIAPEDFIAKISDIQAPRVVLTIDQFEEVFTLCQNLDERQQFFECLISAVNRLGNKLCLILIMRADFQGNCAEQEYGGLVTKIDRNLVRVMPMKPEELREAITKPAEQAGIEIENPLVEKMIADVKGEAGGLPLLQYALTELWKKRPLKRWTLSDYYNIGGVEKALEKRADEVYESLSEEEQLVAKRIFLELTYLGDIANTRRRIHKYDLASKQQTEDLLLEKVIQKLAAPETRLITTDTASKPGDVILDIAHEALIRHWQKLHDWIREYRAAMEIERKIESEAKEWARRGKPENYLLQEARLVEAEDYLENYLHLGLLDSLALEFIEESRKKREFEQQEKERVAFLERALAEKEQALIEATLPEEAEKVLSLLPNQPSEALKRSIELIGQNLEKLPDKILTSIQANLLTVTNTARVSNKCWGHERSVISVAIAADCKMIVSGSDDGTVRLWDCTGNPIGKPLRGHLGYVSSVAISTDGKIIVSGSKDGTVRLWDVDGNPVGKPILGHQGSVRTVAISTDSKTIVSGGDDKVVRLWDSAGNLKCKPLRGHKDYVKRVTVSDDGKTIVSVGADETIRLWDKRGNPIGEPLWGYKDSIISVIFNNSNEPVIVTGSQHGTVRLWDISNNPIAKPLRGHEAYVNAVAISTDGKMIVTGSADRTVRVWDISGNSIGIPLHGHESFVNSVAIATDGKIIVSGSDDKTVRLWDISNNSIDEPLRGHGDCVNAVAIHGDRKIIISGSADSTIRLWNSKSHPILHPLRGHENSVNAVAVSTNGKIIISGSTDSTVRLWDISGNPIGKPLRGHERCVNSVAISTKGKIIVSGSDDKTIRLWSSIGKSIGKPLRGHKGYVKSVAISTDAKIIISGSTDNTVRLWDIAGNPIGLPLNGHEYFVNAVSISTDNKIIVSGSADGTVRLWDTDGNPIGKPLRGHEGSVMSVAISSDRKMIVSGGSDGTVRLWDTDGNSFGKPLYGHEGSVISVAISTNGKTIVSGGTDGMVRLWQGGWRAWLEVCCRRLMYHLISENPEIDVVKYTIGVNLTETLSNTDLALILIRQGNDLARLRNFALAIAKFQQAVELNPTLNLTPEIAALQWQH</sequence>
<dbReference type="Pfam" id="PF00400">
    <property type="entry name" value="WD40"/>
    <property type="match status" value="14"/>
</dbReference>
<dbReference type="PROSITE" id="PS50082">
    <property type="entry name" value="WD_REPEATS_2"/>
    <property type="match status" value="14"/>
</dbReference>
<dbReference type="CDD" id="cd00200">
    <property type="entry name" value="WD40"/>
    <property type="match status" value="2"/>
</dbReference>
<dbReference type="Gene3D" id="2.130.10.10">
    <property type="entry name" value="YVTN repeat-like/Quinoprotein amine dehydrogenase"/>
    <property type="match status" value="4"/>
</dbReference>
<keyword evidence="4" id="KW-0802">TPR repeat</keyword>
<evidence type="ECO:0000313" key="7">
    <source>
        <dbReference type="EMBL" id="MFL9459454.1"/>
    </source>
</evidence>
<reference evidence="7 8" key="1">
    <citation type="submission" date="2024-07" db="EMBL/GenBank/DDBJ databases">
        <authorList>
            <person name="Tripathy S."/>
        </authorList>
    </citation>
    <scope>NUCLEOTIDE SEQUENCE [LARGE SCALE GENOMIC DNA]</scope>
    <source>
        <strain evidence="7 8">VB-61278_2</strain>
    </source>
</reference>
<dbReference type="PRINTS" id="PR00320">
    <property type="entry name" value="GPROTEINBRPT"/>
</dbReference>
<evidence type="ECO:0000259" key="5">
    <source>
        <dbReference type="Pfam" id="PF00656"/>
    </source>
</evidence>
<dbReference type="InterPro" id="IPR050505">
    <property type="entry name" value="WDR55/POC1"/>
</dbReference>
<protein>
    <submittedName>
        <fullName evidence="7">Caspase family protein</fullName>
    </submittedName>
</protein>
<comment type="caution">
    <text evidence="7">The sequence shown here is derived from an EMBL/GenBank/DDBJ whole genome shotgun (WGS) entry which is preliminary data.</text>
</comment>
<dbReference type="Pfam" id="PF00656">
    <property type="entry name" value="Peptidase_C14"/>
    <property type="match status" value="1"/>
</dbReference>
<dbReference type="InterPro" id="IPR015943">
    <property type="entry name" value="WD40/YVTN_repeat-like_dom_sf"/>
</dbReference>
<evidence type="ECO:0000259" key="6">
    <source>
        <dbReference type="Pfam" id="PF20703"/>
    </source>
</evidence>
<feature type="repeat" description="WD" evidence="3">
    <location>
        <begin position="1317"/>
        <end position="1349"/>
    </location>
</feature>
<feature type="repeat" description="WD" evidence="3">
    <location>
        <begin position="854"/>
        <end position="886"/>
    </location>
</feature>
<feature type="repeat" description="WD" evidence="3">
    <location>
        <begin position="1233"/>
        <end position="1265"/>
    </location>
</feature>
<proteinExistence type="predicted"/>
<name>A0ABW8WEM6_9CYAN</name>
<dbReference type="Pfam" id="PF20703">
    <property type="entry name" value="nSTAND1"/>
    <property type="match status" value="1"/>
</dbReference>
<dbReference type="SUPFAM" id="SSF50978">
    <property type="entry name" value="WD40 repeat-like"/>
    <property type="match status" value="2"/>
</dbReference>
<feature type="repeat" description="WD" evidence="3">
    <location>
        <begin position="938"/>
        <end position="980"/>
    </location>
</feature>
<feature type="repeat" description="WD" evidence="3">
    <location>
        <begin position="1191"/>
        <end position="1224"/>
    </location>
</feature>
<feature type="repeat" description="TPR" evidence="4">
    <location>
        <begin position="1395"/>
        <end position="1428"/>
    </location>
</feature>
<evidence type="ECO:0000256" key="2">
    <source>
        <dbReference type="ARBA" id="ARBA00022737"/>
    </source>
</evidence>
<dbReference type="Proteomes" id="UP001628874">
    <property type="component" value="Unassembled WGS sequence"/>
</dbReference>
<organism evidence="7 8">
    <name type="scientific">Scytonema tolypothrichoides VB-61278_2</name>
    <dbReference type="NCBI Taxonomy" id="3232314"/>
    <lineage>
        <taxon>Bacteria</taxon>
        <taxon>Bacillati</taxon>
        <taxon>Cyanobacteriota</taxon>
        <taxon>Cyanophyceae</taxon>
        <taxon>Nostocales</taxon>
        <taxon>Scytonemataceae</taxon>
        <taxon>Scytonema</taxon>
    </lineage>
</organism>
<dbReference type="EMBL" id="JBFQGM010000001">
    <property type="protein sequence ID" value="MFL9459454.1"/>
    <property type="molecule type" value="Genomic_DNA"/>
</dbReference>
<feature type="domain" description="Novel STAND NTPase 1" evidence="6">
    <location>
        <begin position="249"/>
        <end position="643"/>
    </location>
</feature>
<dbReference type="InterPro" id="IPR019734">
    <property type="entry name" value="TPR_rpt"/>
</dbReference>
<dbReference type="RefSeq" id="WP_272900019.1">
    <property type="nucleotide sequence ID" value="NZ_JBFQGM010000001.1"/>
</dbReference>
<dbReference type="SMART" id="SM00320">
    <property type="entry name" value="WD40"/>
    <property type="match status" value="14"/>
</dbReference>
<dbReference type="InterPro" id="IPR027417">
    <property type="entry name" value="P-loop_NTPase"/>
</dbReference>
<evidence type="ECO:0000313" key="8">
    <source>
        <dbReference type="Proteomes" id="UP001628874"/>
    </source>
</evidence>
<dbReference type="InterPro" id="IPR019775">
    <property type="entry name" value="WD40_repeat_CS"/>
</dbReference>
<dbReference type="Gene3D" id="3.40.50.1460">
    <property type="match status" value="1"/>
</dbReference>
<feature type="repeat" description="WD" evidence="3">
    <location>
        <begin position="812"/>
        <end position="846"/>
    </location>
</feature>
<dbReference type="SUPFAM" id="SSF52129">
    <property type="entry name" value="Caspase-like"/>
    <property type="match status" value="1"/>
</dbReference>
<keyword evidence="1 3" id="KW-0853">WD repeat</keyword>
<feature type="repeat" description="WD" evidence="3">
    <location>
        <begin position="1149"/>
        <end position="1181"/>
    </location>
</feature>
<feature type="repeat" description="WD" evidence="3">
    <location>
        <begin position="1065"/>
        <end position="1106"/>
    </location>
</feature>
<feature type="repeat" description="WD" evidence="3">
    <location>
        <begin position="1107"/>
        <end position="1141"/>
    </location>
</feature>
<dbReference type="InterPro" id="IPR001680">
    <property type="entry name" value="WD40_rpt"/>
</dbReference>
<keyword evidence="8" id="KW-1185">Reference proteome</keyword>
<evidence type="ECO:0000256" key="4">
    <source>
        <dbReference type="PROSITE-ProRule" id="PRU00339"/>
    </source>
</evidence>
<feature type="repeat" description="WD" evidence="3">
    <location>
        <begin position="1275"/>
        <end position="1307"/>
    </location>
</feature>